<keyword evidence="2" id="KW-1185">Reference proteome</keyword>
<dbReference type="AlphaFoldDB" id="A0AAU9VPM5"/>
<proteinExistence type="predicted"/>
<dbReference type="InterPro" id="IPR052055">
    <property type="entry name" value="Hepadnavirus_pol/RT"/>
</dbReference>
<dbReference type="PANTHER" id="PTHR33050:SF7">
    <property type="entry name" value="RIBONUCLEASE H"/>
    <property type="match status" value="1"/>
</dbReference>
<protein>
    <submittedName>
        <fullName evidence="1">Uncharacterized protein</fullName>
    </submittedName>
</protein>
<dbReference type="CDD" id="cd09275">
    <property type="entry name" value="RNase_HI_RT_DIRS1"/>
    <property type="match status" value="1"/>
</dbReference>
<accession>A0AAU9VPM5</accession>
<gene>
    <name evidence="1" type="ORF">PMEA_00001093</name>
</gene>
<sequence>MTVKLTPERALKLKTARLENLEATTPLIRDVARLLGLMTSSFPGVMYGALHYRALEMEKTCALKQNKGNFNRLMTLSSEAKSDIQWWIDSISEAYNPVNHGDPDINMTTDASLSGWVLFSGKVSAKHIKLMVDNNTAVATINQMGTCHSNLNNKLVEQIWEWCILHGICLTVAHIQGKSSTEADRESRLSRKETEWCLDRSIYSAVIQKLDVIPDIDLFASRLNHQLKPYIAYRPFINAFHISWEEYTFYAFPPFCILKRVLQKINIDQATGIIIVPNWPTQTWWPYLMSMLINNPIILPRKTRTLFLSAQPQEIHPLHKKLELLAYHLSGTSCLTKEFQKKLQNSSSNPGGQGHRNSIELTLKDGNHSVLQVKLIPFVAL</sequence>
<reference evidence="1 2" key="1">
    <citation type="submission" date="2022-05" db="EMBL/GenBank/DDBJ databases">
        <authorList>
            <consortium name="Genoscope - CEA"/>
            <person name="William W."/>
        </authorList>
    </citation>
    <scope>NUCLEOTIDE SEQUENCE [LARGE SCALE GENOMIC DNA]</scope>
</reference>
<organism evidence="1 2">
    <name type="scientific">Pocillopora meandrina</name>
    <dbReference type="NCBI Taxonomy" id="46732"/>
    <lineage>
        <taxon>Eukaryota</taxon>
        <taxon>Metazoa</taxon>
        <taxon>Cnidaria</taxon>
        <taxon>Anthozoa</taxon>
        <taxon>Hexacorallia</taxon>
        <taxon>Scleractinia</taxon>
        <taxon>Astrocoeniina</taxon>
        <taxon>Pocilloporidae</taxon>
        <taxon>Pocillopora</taxon>
    </lineage>
</organism>
<comment type="caution">
    <text evidence="1">The sequence shown here is derived from an EMBL/GenBank/DDBJ whole genome shotgun (WGS) entry which is preliminary data.</text>
</comment>
<name>A0AAU9VPM5_9CNID</name>
<dbReference type="PANTHER" id="PTHR33050">
    <property type="entry name" value="REVERSE TRANSCRIPTASE DOMAIN-CONTAINING PROTEIN"/>
    <property type="match status" value="1"/>
</dbReference>
<evidence type="ECO:0000313" key="2">
    <source>
        <dbReference type="Proteomes" id="UP001159428"/>
    </source>
</evidence>
<dbReference type="Proteomes" id="UP001159428">
    <property type="component" value="Unassembled WGS sequence"/>
</dbReference>
<evidence type="ECO:0000313" key="1">
    <source>
        <dbReference type="EMBL" id="CAH3032281.1"/>
    </source>
</evidence>
<dbReference type="EMBL" id="CALNXJ010000001">
    <property type="protein sequence ID" value="CAH3032281.1"/>
    <property type="molecule type" value="Genomic_DNA"/>
</dbReference>